<organism evidence="1 2">
    <name type="scientific">Parabacteroides merdae</name>
    <dbReference type="NCBI Taxonomy" id="46503"/>
    <lineage>
        <taxon>Bacteria</taxon>
        <taxon>Pseudomonadati</taxon>
        <taxon>Bacteroidota</taxon>
        <taxon>Bacteroidia</taxon>
        <taxon>Bacteroidales</taxon>
        <taxon>Tannerellaceae</taxon>
        <taxon>Parabacteroides</taxon>
    </lineage>
</organism>
<dbReference type="EMBL" id="WNCR01000002">
    <property type="protein sequence ID" value="MTU28788.1"/>
    <property type="molecule type" value="Genomic_DNA"/>
</dbReference>
<evidence type="ECO:0000313" key="1">
    <source>
        <dbReference type="EMBL" id="MTU28788.1"/>
    </source>
</evidence>
<evidence type="ECO:0000313" key="2">
    <source>
        <dbReference type="Proteomes" id="UP000437446"/>
    </source>
</evidence>
<reference evidence="1 2" key="1">
    <citation type="journal article" date="2019" name="Nat. Med.">
        <title>A library of human gut bacterial isolates paired with longitudinal multiomics data enables mechanistic microbiome research.</title>
        <authorList>
            <person name="Poyet M."/>
            <person name="Groussin M."/>
            <person name="Gibbons S.M."/>
            <person name="Avila-Pacheco J."/>
            <person name="Jiang X."/>
            <person name="Kearney S.M."/>
            <person name="Perrotta A.R."/>
            <person name="Berdy B."/>
            <person name="Zhao S."/>
            <person name="Lieberman T.D."/>
            <person name="Swanson P.K."/>
            <person name="Smith M."/>
            <person name="Roesemann S."/>
            <person name="Alexander J.E."/>
            <person name="Rich S.A."/>
            <person name="Livny J."/>
            <person name="Vlamakis H."/>
            <person name="Clish C."/>
            <person name="Bullock K."/>
            <person name="Deik A."/>
            <person name="Scott J."/>
            <person name="Pierce K.A."/>
            <person name="Xavier R.J."/>
            <person name="Alm E.J."/>
        </authorList>
    </citation>
    <scope>NUCLEOTIDE SEQUENCE [LARGE SCALE GENOMIC DNA]</scope>
    <source>
        <strain evidence="1 2">BIOML-A25</strain>
    </source>
</reference>
<dbReference type="Proteomes" id="UP000437446">
    <property type="component" value="Unassembled WGS sequence"/>
</dbReference>
<sequence length="127" mass="14731">MKRERTHSTAHHFSFGEQFDERVMNAYFIGNEHIASINHQFIGFSSLNKSAGEEMRKQYNTHNSACPSQATRFRELPNLARRVGQLGELSWATRNFESGDLTIRVARLVFCTRIRRRLLRNGKAIAY</sequence>
<comment type="caution">
    <text evidence="1">The sequence shown here is derived from an EMBL/GenBank/DDBJ whole genome shotgun (WGS) entry which is preliminary data.</text>
</comment>
<proteinExistence type="predicted"/>
<name>A0A7K1HCG4_9BACT</name>
<accession>A0A7K1HCG4</accession>
<dbReference type="AlphaFoldDB" id="A0A7K1HCG4"/>
<gene>
    <name evidence="1" type="ORF">GMD66_06070</name>
</gene>
<protein>
    <submittedName>
        <fullName evidence="1">Uncharacterized protein</fullName>
    </submittedName>
</protein>
<dbReference type="RefSeq" id="WP_129943067.1">
    <property type="nucleotide sequence ID" value="NZ_RCYQ01000002.1"/>
</dbReference>